<dbReference type="EMBL" id="VDEQ01000045">
    <property type="protein sequence ID" value="MQS34986.1"/>
    <property type="molecule type" value="Genomic_DNA"/>
</dbReference>
<feature type="transmembrane region" description="Helical" evidence="2">
    <location>
        <begin position="195"/>
        <end position="215"/>
    </location>
</feature>
<evidence type="ECO:0000313" key="3">
    <source>
        <dbReference type="EMBL" id="MQS34986.1"/>
    </source>
</evidence>
<feature type="region of interest" description="Disordered" evidence="1">
    <location>
        <begin position="249"/>
        <end position="316"/>
    </location>
</feature>
<keyword evidence="4" id="KW-1185">Reference proteome</keyword>
<dbReference type="Proteomes" id="UP000460558">
    <property type="component" value="Unassembled WGS sequence"/>
</dbReference>
<keyword evidence="2" id="KW-0472">Membrane</keyword>
<keyword evidence="2" id="KW-0812">Transmembrane</keyword>
<feature type="region of interest" description="Disordered" evidence="1">
    <location>
        <begin position="1"/>
        <end position="55"/>
    </location>
</feature>
<evidence type="ECO:0000256" key="1">
    <source>
        <dbReference type="SAM" id="MobiDB-lite"/>
    </source>
</evidence>
<protein>
    <submittedName>
        <fullName evidence="3">DUF2637 domain-containing protein</fullName>
    </submittedName>
</protein>
<comment type="caution">
    <text evidence="3">The sequence shown here is derived from an EMBL/GenBank/DDBJ whole genome shotgun (WGS) entry which is preliminary data.</text>
</comment>
<feature type="compositionally biased region" description="Polar residues" evidence="1">
    <location>
        <begin position="259"/>
        <end position="270"/>
    </location>
</feature>
<dbReference type="RefSeq" id="WP_153481267.1">
    <property type="nucleotide sequence ID" value="NZ_VDEQ01000045.1"/>
</dbReference>
<sequence>MHDEHGLYGSAAAYPQAEGHPGWTDPYGAPVAGGYPQPPPMGARPLDVPWDPTAELEQLLQTSDDRDFGPPAPDYGLAPDPLEDTATVELLRTAAEPPRAYQTPASHRRRAPTRDRRVLLLRVASFSIAVLAAVIVSMVSVFGGMVALAPLQEIAEPRTSQTLIIWWPLLVYGPWVVASLSILRASLHRRRAMHSWTVVLFFSCVATLLCVVQAPRTLIDVAAAALPSLAVLACFQQLVRLITMVRPPRQAGRRHRAGVSSQTPRQPSRQPSDEDVPQAAHLPYTAPVEGHPVAAEPDSPRGPFPRQHSARRGGFR</sequence>
<dbReference type="Pfam" id="PF10935">
    <property type="entry name" value="DUF2637"/>
    <property type="match status" value="1"/>
</dbReference>
<evidence type="ECO:0000313" key="4">
    <source>
        <dbReference type="Proteomes" id="UP000460558"/>
    </source>
</evidence>
<proteinExistence type="predicted"/>
<feature type="transmembrane region" description="Helical" evidence="2">
    <location>
        <begin position="119"/>
        <end position="143"/>
    </location>
</feature>
<reference evidence="3 4" key="1">
    <citation type="submission" date="2019-06" db="EMBL/GenBank/DDBJ databases">
        <title>Comparative genomics and metabolomics analyses of clavulanic acid producing Streptomyces species provides insight into specialized metabolism and evolution of beta-lactam biosynthetic gene clusters.</title>
        <authorList>
            <person name="Moore M.A."/>
            <person name="Cruz-Morales P."/>
            <person name="Barona Gomez F."/>
            <person name="Kapil T."/>
        </authorList>
    </citation>
    <scope>NUCLEOTIDE SEQUENCE [LARGE SCALE GENOMIC DNA]</scope>
    <source>
        <strain evidence="3 4">T-272</strain>
    </source>
</reference>
<dbReference type="InterPro" id="IPR021235">
    <property type="entry name" value="DUF2637"/>
</dbReference>
<organism evidence="3 4">
    <name type="scientific">Streptomyces katsurahamanus</name>
    <dbReference type="NCBI Taxonomy" id="2577098"/>
    <lineage>
        <taxon>Bacteria</taxon>
        <taxon>Bacillati</taxon>
        <taxon>Actinomycetota</taxon>
        <taxon>Actinomycetes</taxon>
        <taxon>Kitasatosporales</taxon>
        <taxon>Streptomycetaceae</taxon>
        <taxon>Streptomyces</taxon>
    </lineage>
</organism>
<accession>A0ABW9NNV0</accession>
<keyword evidence="2" id="KW-1133">Transmembrane helix</keyword>
<evidence type="ECO:0000256" key="2">
    <source>
        <dbReference type="SAM" id="Phobius"/>
    </source>
</evidence>
<feature type="transmembrane region" description="Helical" evidence="2">
    <location>
        <begin position="221"/>
        <end position="243"/>
    </location>
</feature>
<gene>
    <name evidence="3" type="ORF">FFZ77_04915</name>
</gene>
<feature type="transmembrane region" description="Helical" evidence="2">
    <location>
        <begin position="163"/>
        <end position="183"/>
    </location>
</feature>
<name>A0ABW9NNV0_9ACTN</name>